<evidence type="ECO:0000256" key="2">
    <source>
        <dbReference type="ARBA" id="ARBA00005236"/>
    </source>
</evidence>
<gene>
    <name evidence="9" type="ORF">J2I47_22495</name>
</gene>
<dbReference type="PANTHER" id="PTHR30489:SF0">
    <property type="entry name" value="LIPOPROTEIN-RELEASING SYSTEM TRANSMEMBRANE PROTEIN LOLE"/>
    <property type="match status" value="1"/>
</dbReference>
<dbReference type="Pfam" id="PF02687">
    <property type="entry name" value="FtsX"/>
    <property type="match status" value="1"/>
</dbReference>
<feature type="transmembrane region" description="Helical" evidence="7">
    <location>
        <begin position="369"/>
        <end position="388"/>
    </location>
</feature>
<feature type="transmembrane region" description="Helical" evidence="7">
    <location>
        <begin position="313"/>
        <end position="343"/>
    </location>
</feature>
<keyword evidence="10" id="KW-1185">Reference proteome</keyword>
<evidence type="ECO:0000256" key="7">
    <source>
        <dbReference type="SAM" id="Phobius"/>
    </source>
</evidence>
<comment type="subcellular location">
    <subcellularLocation>
        <location evidence="1">Cell membrane</location>
        <topology evidence="1">Multi-pass membrane protein</topology>
    </subcellularLocation>
</comment>
<comment type="similarity">
    <text evidence="2">Belongs to the ABC-4 integral membrane protein family. LolC/E subfamily.</text>
</comment>
<name>A0A939K846_9BACT</name>
<evidence type="ECO:0000259" key="8">
    <source>
        <dbReference type="Pfam" id="PF02687"/>
    </source>
</evidence>
<dbReference type="InterPro" id="IPR051447">
    <property type="entry name" value="Lipoprotein-release_system"/>
</dbReference>
<keyword evidence="5 7" id="KW-1133">Transmembrane helix</keyword>
<dbReference type="PANTHER" id="PTHR30489">
    <property type="entry name" value="LIPOPROTEIN-RELEASING SYSTEM TRANSMEMBRANE PROTEIN LOLE"/>
    <property type="match status" value="1"/>
</dbReference>
<evidence type="ECO:0000313" key="9">
    <source>
        <dbReference type="EMBL" id="MBO0939340.1"/>
    </source>
</evidence>
<dbReference type="Proteomes" id="UP000664034">
    <property type="component" value="Unassembled WGS sequence"/>
</dbReference>
<evidence type="ECO:0000313" key="10">
    <source>
        <dbReference type="Proteomes" id="UP000664034"/>
    </source>
</evidence>
<dbReference type="GO" id="GO:0098797">
    <property type="term" value="C:plasma membrane protein complex"/>
    <property type="evidence" value="ECO:0007669"/>
    <property type="project" value="TreeGrafter"/>
</dbReference>
<evidence type="ECO:0000256" key="4">
    <source>
        <dbReference type="ARBA" id="ARBA00022692"/>
    </source>
</evidence>
<evidence type="ECO:0000256" key="5">
    <source>
        <dbReference type="ARBA" id="ARBA00022989"/>
    </source>
</evidence>
<comment type="caution">
    <text evidence="9">The sequence shown here is derived from an EMBL/GenBank/DDBJ whole genome shotgun (WGS) entry which is preliminary data.</text>
</comment>
<protein>
    <submittedName>
        <fullName evidence="9">ABC transporter permease</fullName>
    </submittedName>
</protein>
<dbReference type="RefSeq" id="WP_207366862.1">
    <property type="nucleotide sequence ID" value="NZ_JAFMYV010000013.1"/>
</dbReference>
<dbReference type="AlphaFoldDB" id="A0A939K846"/>
<feature type="domain" description="ABC3 transporter permease C-terminal" evidence="8">
    <location>
        <begin position="270"/>
        <end position="397"/>
    </location>
</feature>
<reference evidence="9" key="1">
    <citation type="submission" date="2021-03" db="EMBL/GenBank/DDBJ databases">
        <title>Fibrella sp. HMF5335 genome sequencing and assembly.</title>
        <authorList>
            <person name="Kang H."/>
            <person name="Kim H."/>
            <person name="Bae S."/>
            <person name="Joh K."/>
        </authorList>
    </citation>
    <scope>NUCLEOTIDE SEQUENCE</scope>
    <source>
        <strain evidence="9">HMF5335</strain>
    </source>
</reference>
<feature type="transmembrane region" description="Helical" evidence="7">
    <location>
        <begin position="264"/>
        <end position="292"/>
    </location>
</feature>
<evidence type="ECO:0000256" key="1">
    <source>
        <dbReference type="ARBA" id="ARBA00004651"/>
    </source>
</evidence>
<organism evidence="9 10">
    <name type="scientific">Fibrella rubiginis</name>
    <dbReference type="NCBI Taxonomy" id="2817060"/>
    <lineage>
        <taxon>Bacteria</taxon>
        <taxon>Pseudomonadati</taxon>
        <taxon>Bacteroidota</taxon>
        <taxon>Cytophagia</taxon>
        <taxon>Cytophagales</taxon>
        <taxon>Spirosomataceae</taxon>
        <taxon>Fibrella</taxon>
    </lineage>
</organism>
<accession>A0A939K846</accession>
<keyword evidence="6 7" id="KW-0472">Membrane</keyword>
<keyword evidence="4 7" id="KW-0812">Transmembrane</keyword>
<sequence>MMNRTLNQMAWRNIWRNKTRSLVFMGAALLGFAVALFTLNTMKAIAAQRLRDAINVQTSDVQVHRKGFVDDHELTYTLPQADALITRLRQTSGVAVVAKRLVVNGVVTAPDNNLVGEIKGVVPRDENRLSVLGDFLVEGGPLTDDGRSPILISRRTADKLHVRLKSKLVITVKAANGDLAGGVFRVVGIFATPSTPFDENTVLVRYNDLAALTGVTAPHELAVKLTNPSQLAEVKAAINAGMPAGTQLDDWKVLLPELFAFDGFINMVGILFTLIISLGLGFSLMNTMNMIVAERTRELGMLRAIGQSRWSVFRMLIAECVLMMLIGAIGGVLLGTVFIGLAARYGIRISEGLGMLGIRPVMYPTLDPALLFVILGLATLLTLLISLVPASRILRLNLAQALKQ</sequence>
<proteinExistence type="inferred from homology"/>
<keyword evidence="3" id="KW-1003">Cell membrane</keyword>
<dbReference type="EMBL" id="JAFMYV010000013">
    <property type="protein sequence ID" value="MBO0939340.1"/>
    <property type="molecule type" value="Genomic_DNA"/>
</dbReference>
<dbReference type="GO" id="GO:0044874">
    <property type="term" value="P:lipoprotein localization to outer membrane"/>
    <property type="evidence" value="ECO:0007669"/>
    <property type="project" value="TreeGrafter"/>
</dbReference>
<evidence type="ECO:0000256" key="3">
    <source>
        <dbReference type="ARBA" id="ARBA00022475"/>
    </source>
</evidence>
<dbReference type="InterPro" id="IPR003838">
    <property type="entry name" value="ABC3_permease_C"/>
</dbReference>
<evidence type="ECO:0000256" key="6">
    <source>
        <dbReference type="ARBA" id="ARBA00023136"/>
    </source>
</evidence>